<evidence type="ECO:0008006" key="6">
    <source>
        <dbReference type="Google" id="ProtNLM"/>
    </source>
</evidence>
<dbReference type="SUPFAM" id="SSF56784">
    <property type="entry name" value="HAD-like"/>
    <property type="match status" value="1"/>
</dbReference>
<feature type="region of interest" description="Disordered" evidence="2">
    <location>
        <begin position="185"/>
        <end position="205"/>
    </location>
</feature>
<proteinExistence type="predicted"/>
<keyword evidence="1" id="KW-0479">Metal-binding</keyword>
<accession>A0A8X8XWR9</accession>
<evidence type="ECO:0000256" key="3">
    <source>
        <dbReference type="SAM" id="Phobius"/>
    </source>
</evidence>
<reference evidence="4" key="1">
    <citation type="submission" date="2018-01" db="EMBL/GenBank/DDBJ databases">
        <authorList>
            <person name="Mao J.F."/>
        </authorList>
    </citation>
    <scope>NUCLEOTIDE SEQUENCE</scope>
    <source>
        <strain evidence="4">Huo1</strain>
        <tissue evidence="4">Leaf</tissue>
    </source>
</reference>
<dbReference type="GO" id="GO:0046872">
    <property type="term" value="F:metal ion binding"/>
    <property type="evidence" value="ECO:0007669"/>
    <property type="project" value="UniProtKB-KW"/>
</dbReference>
<gene>
    <name evidence="4" type="ORF">SASPL_118465</name>
</gene>
<keyword evidence="5" id="KW-1185">Reference proteome</keyword>
<dbReference type="InterPro" id="IPR036412">
    <property type="entry name" value="HAD-like_sf"/>
</dbReference>
<evidence type="ECO:0000313" key="4">
    <source>
        <dbReference type="EMBL" id="KAG6421905.1"/>
    </source>
</evidence>
<dbReference type="EMBL" id="PNBA02000006">
    <property type="protein sequence ID" value="KAG6421905.1"/>
    <property type="molecule type" value="Genomic_DNA"/>
</dbReference>
<dbReference type="InterPro" id="IPR023214">
    <property type="entry name" value="HAD_sf"/>
</dbReference>
<organism evidence="4">
    <name type="scientific">Salvia splendens</name>
    <name type="common">Scarlet sage</name>
    <dbReference type="NCBI Taxonomy" id="180675"/>
    <lineage>
        <taxon>Eukaryota</taxon>
        <taxon>Viridiplantae</taxon>
        <taxon>Streptophyta</taxon>
        <taxon>Embryophyta</taxon>
        <taxon>Tracheophyta</taxon>
        <taxon>Spermatophyta</taxon>
        <taxon>Magnoliopsida</taxon>
        <taxon>eudicotyledons</taxon>
        <taxon>Gunneridae</taxon>
        <taxon>Pentapetalae</taxon>
        <taxon>asterids</taxon>
        <taxon>lamiids</taxon>
        <taxon>Lamiales</taxon>
        <taxon>Lamiaceae</taxon>
        <taxon>Nepetoideae</taxon>
        <taxon>Mentheae</taxon>
        <taxon>Salviinae</taxon>
        <taxon>Salvia</taxon>
        <taxon>Salvia subgen. Calosphace</taxon>
        <taxon>core Calosphace</taxon>
    </lineage>
</organism>
<keyword evidence="3" id="KW-0812">Transmembrane</keyword>
<dbReference type="Gene3D" id="3.40.50.1000">
    <property type="entry name" value="HAD superfamily/HAD-like"/>
    <property type="match status" value="1"/>
</dbReference>
<dbReference type="PANTHER" id="PTHR46594:SF6">
    <property type="entry name" value="COPPER-TRANSPORTING ATPASE RAN1"/>
    <property type="match status" value="1"/>
</dbReference>
<dbReference type="PANTHER" id="PTHR46594">
    <property type="entry name" value="P-TYPE CATION-TRANSPORTING ATPASE"/>
    <property type="match status" value="1"/>
</dbReference>
<evidence type="ECO:0000313" key="5">
    <source>
        <dbReference type="Proteomes" id="UP000298416"/>
    </source>
</evidence>
<reference evidence="4" key="2">
    <citation type="submission" date="2020-08" db="EMBL/GenBank/DDBJ databases">
        <title>Plant Genome Project.</title>
        <authorList>
            <person name="Zhang R.-G."/>
        </authorList>
    </citation>
    <scope>NUCLEOTIDE SEQUENCE</scope>
    <source>
        <strain evidence="4">Huo1</strain>
        <tissue evidence="4">Leaf</tissue>
    </source>
</reference>
<sequence length="205" mass="22619">MATSLPTGDATTDVGMAIGAGTDIAIETADYVLMRSSLEDVITAMDLSRKTLQQIRVNYVFAMALLSTTFFFFNTSLSPPKTAAIIASSKSLLFGKTSAQLSSFTSAAENGAETLHPNSLIVAMDDRLIKSIRAPLLLKDHLLEDMSSCSSNGFKSFPRCQCYTALRFRRRQKAHAGESIYIRSPECDHRRETPPLRRRGEDEEE</sequence>
<name>A0A8X8XWR9_SALSN</name>
<evidence type="ECO:0000256" key="1">
    <source>
        <dbReference type="ARBA" id="ARBA00022723"/>
    </source>
</evidence>
<feature type="transmembrane region" description="Helical" evidence="3">
    <location>
        <begin position="55"/>
        <end position="73"/>
    </location>
</feature>
<protein>
    <recommendedName>
        <fullName evidence="6">Cu+-exporting ATPase</fullName>
    </recommendedName>
</protein>
<dbReference type="Proteomes" id="UP000298416">
    <property type="component" value="Unassembled WGS sequence"/>
</dbReference>
<keyword evidence="3" id="KW-1133">Transmembrane helix</keyword>
<dbReference type="AlphaFoldDB" id="A0A8X8XWR9"/>
<evidence type="ECO:0000256" key="2">
    <source>
        <dbReference type="SAM" id="MobiDB-lite"/>
    </source>
</evidence>
<keyword evidence="3" id="KW-0472">Membrane</keyword>
<comment type="caution">
    <text evidence="4">The sequence shown here is derived from an EMBL/GenBank/DDBJ whole genome shotgun (WGS) entry which is preliminary data.</text>
</comment>